<name>A0ACB8UPD2_9EURO</name>
<organism evidence="1">
    <name type="scientific">Ophidiomyces ophidiicola</name>
    <dbReference type="NCBI Taxonomy" id="1387563"/>
    <lineage>
        <taxon>Eukaryota</taxon>
        <taxon>Fungi</taxon>
        <taxon>Dikarya</taxon>
        <taxon>Ascomycota</taxon>
        <taxon>Pezizomycotina</taxon>
        <taxon>Eurotiomycetes</taxon>
        <taxon>Eurotiomycetidae</taxon>
        <taxon>Onygenales</taxon>
        <taxon>Onygenaceae</taxon>
        <taxon>Ophidiomyces</taxon>
    </lineage>
</organism>
<dbReference type="EMBL" id="JALBCA010000138">
    <property type="protein sequence ID" value="KAI2382204.1"/>
    <property type="molecule type" value="Genomic_DNA"/>
</dbReference>
<sequence>MSLLQSGIHLDQRELGGSDNTSVIDALARFSAFLITADVEEKKHGNAAAAKFKPTPELHAAIKPPLLALGAIEGKQEYNVWRIYESTNLTFSPGPADIVPARVGRAFIADKPLQIGEYTHLTRKELLDPGTEPADIIALRC</sequence>
<reference evidence="1" key="1">
    <citation type="journal article" date="2022" name="bioRxiv">
        <title>Population genetic analysis of Ophidiomyces ophidiicola, the causative agent of snake fungal disease, indicates recent introductions to the USA.</title>
        <authorList>
            <person name="Ladner J.T."/>
            <person name="Palmer J.M."/>
            <person name="Ettinger C.L."/>
            <person name="Stajich J.E."/>
            <person name="Farrell T.M."/>
            <person name="Glorioso B.M."/>
            <person name="Lawson B."/>
            <person name="Price S.J."/>
            <person name="Stengle A.G."/>
            <person name="Grear D.A."/>
            <person name="Lorch J.M."/>
        </authorList>
    </citation>
    <scope>NUCLEOTIDE SEQUENCE</scope>
    <source>
        <strain evidence="1">NWHC 24266-5</strain>
    </source>
</reference>
<accession>A0ACB8UPD2</accession>
<protein>
    <submittedName>
        <fullName evidence="1">Uncharacterized protein</fullName>
    </submittedName>
</protein>
<evidence type="ECO:0000313" key="1">
    <source>
        <dbReference type="EMBL" id="KAI2382204.1"/>
    </source>
</evidence>
<comment type="caution">
    <text evidence="1">The sequence shown here is derived from an EMBL/GenBank/DDBJ whole genome shotgun (WGS) entry which is preliminary data.</text>
</comment>
<proteinExistence type="predicted"/>
<gene>
    <name evidence="1" type="ORF">LOY88_006238</name>
</gene>